<organism evidence="1 2">
    <name type="scientific">Candidatus Gottesmanbacteria bacterium RIFCSPLOWO2_01_FULL_46_9</name>
    <dbReference type="NCBI Taxonomy" id="1798394"/>
    <lineage>
        <taxon>Bacteria</taxon>
        <taxon>Candidatus Gottesmaniibacteriota</taxon>
    </lineage>
</organism>
<dbReference type="AlphaFoldDB" id="A0A1F6B3M1"/>
<sequence length="94" mass="10049">MDRGAREVAVPNAGKDLAEAVVDGTMRATVMAGGPEGFNQDRFYSVQLDGWNETRRIIDAYTAQSGLLNPGDVIYLPVNGHSPNADNARARTTG</sequence>
<name>A0A1F6B3M1_9BACT</name>
<reference evidence="1 2" key="1">
    <citation type="journal article" date="2016" name="Nat. Commun.">
        <title>Thousands of microbial genomes shed light on interconnected biogeochemical processes in an aquifer system.</title>
        <authorList>
            <person name="Anantharaman K."/>
            <person name="Brown C.T."/>
            <person name="Hug L.A."/>
            <person name="Sharon I."/>
            <person name="Castelle C.J."/>
            <person name="Probst A.J."/>
            <person name="Thomas B.C."/>
            <person name="Singh A."/>
            <person name="Wilkins M.J."/>
            <person name="Karaoz U."/>
            <person name="Brodie E.L."/>
            <person name="Williams K.H."/>
            <person name="Hubbard S.S."/>
            <person name="Banfield J.F."/>
        </authorList>
    </citation>
    <scope>NUCLEOTIDE SEQUENCE [LARGE SCALE GENOMIC DNA]</scope>
</reference>
<dbReference type="EMBL" id="MFJX01000024">
    <property type="protein sequence ID" value="OGG31147.1"/>
    <property type="molecule type" value="Genomic_DNA"/>
</dbReference>
<comment type="caution">
    <text evidence="1">The sequence shown here is derived from an EMBL/GenBank/DDBJ whole genome shotgun (WGS) entry which is preliminary data.</text>
</comment>
<accession>A0A1F6B3M1</accession>
<dbReference type="Proteomes" id="UP000176450">
    <property type="component" value="Unassembled WGS sequence"/>
</dbReference>
<gene>
    <name evidence="1" type="ORF">A3A63_04075</name>
</gene>
<protein>
    <submittedName>
        <fullName evidence="1">Uncharacterized protein</fullName>
    </submittedName>
</protein>
<proteinExistence type="predicted"/>
<evidence type="ECO:0000313" key="1">
    <source>
        <dbReference type="EMBL" id="OGG31147.1"/>
    </source>
</evidence>
<evidence type="ECO:0000313" key="2">
    <source>
        <dbReference type="Proteomes" id="UP000176450"/>
    </source>
</evidence>